<name>A0A4S4MVQ2_9APHY</name>
<sequence>MHNHPSQCQTTPARAKWTYKDNITLANDPVHAKNAETPQQGLEYGLWLSLNDRQEQLTTPMLAFMADTYEALDEHIPGAHQQLRAKRQPVSGGIAITSWAPTMVMTLEFKFPVPKPSSTDYSSRTVAVFSSGKFMNDPQGRHDVYVEVWTAPSDIGEGVVKDDWKETQRCLAVSTQMALLLPMDVNKKLGSRVGPKL</sequence>
<gene>
    <name evidence="1" type="ORF">EUX98_g3764</name>
</gene>
<organism evidence="1 2">
    <name type="scientific">Antrodiella citrinella</name>
    <dbReference type="NCBI Taxonomy" id="2447956"/>
    <lineage>
        <taxon>Eukaryota</taxon>
        <taxon>Fungi</taxon>
        <taxon>Dikarya</taxon>
        <taxon>Basidiomycota</taxon>
        <taxon>Agaricomycotina</taxon>
        <taxon>Agaricomycetes</taxon>
        <taxon>Polyporales</taxon>
        <taxon>Steccherinaceae</taxon>
        <taxon>Antrodiella</taxon>
    </lineage>
</organism>
<evidence type="ECO:0000313" key="1">
    <source>
        <dbReference type="EMBL" id="THH30424.1"/>
    </source>
</evidence>
<comment type="caution">
    <text evidence="1">The sequence shown here is derived from an EMBL/GenBank/DDBJ whole genome shotgun (WGS) entry which is preliminary data.</text>
</comment>
<dbReference type="OrthoDB" id="2532955at2759"/>
<accession>A0A4S4MVQ2</accession>
<protein>
    <submittedName>
        <fullName evidence="1">Uncharacterized protein</fullName>
    </submittedName>
</protein>
<reference evidence="1 2" key="1">
    <citation type="submission" date="2019-02" db="EMBL/GenBank/DDBJ databases">
        <title>Genome sequencing of the rare red list fungi Antrodiella citrinella (Flaviporus citrinellus).</title>
        <authorList>
            <person name="Buettner E."/>
            <person name="Kellner H."/>
        </authorList>
    </citation>
    <scope>NUCLEOTIDE SEQUENCE [LARGE SCALE GENOMIC DNA]</scope>
    <source>
        <strain evidence="1 2">DSM 108506</strain>
    </source>
</reference>
<proteinExistence type="predicted"/>
<dbReference type="AlphaFoldDB" id="A0A4S4MVQ2"/>
<keyword evidence="2" id="KW-1185">Reference proteome</keyword>
<dbReference type="Proteomes" id="UP000308730">
    <property type="component" value="Unassembled WGS sequence"/>
</dbReference>
<dbReference type="EMBL" id="SGPM01000082">
    <property type="protein sequence ID" value="THH30424.1"/>
    <property type="molecule type" value="Genomic_DNA"/>
</dbReference>
<evidence type="ECO:0000313" key="2">
    <source>
        <dbReference type="Proteomes" id="UP000308730"/>
    </source>
</evidence>